<feature type="domain" description="DUF3828" evidence="2">
    <location>
        <begin position="27"/>
        <end position="137"/>
    </location>
</feature>
<feature type="chain" id="PRO_5045559640" evidence="1">
    <location>
        <begin position="21"/>
        <end position="139"/>
    </location>
</feature>
<keyword evidence="1" id="KW-0732">Signal</keyword>
<dbReference type="InterPro" id="IPR024289">
    <property type="entry name" value="DUF3828"/>
</dbReference>
<evidence type="ECO:0000256" key="1">
    <source>
        <dbReference type="SAM" id="SignalP"/>
    </source>
</evidence>
<keyword evidence="4" id="KW-1185">Reference proteome</keyword>
<dbReference type="Gene3D" id="3.10.450.50">
    <property type="match status" value="1"/>
</dbReference>
<dbReference type="EMBL" id="JADOBI010000003">
    <property type="protein sequence ID" value="MBF7979119.1"/>
    <property type="molecule type" value="Genomic_DNA"/>
</dbReference>
<comment type="caution">
    <text evidence="3">The sequence shown here is derived from an EMBL/GenBank/DDBJ whole genome shotgun (WGS) entry which is preliminary data.</text>
</comment>
<feature type="signal peptide" evidence="1">
    <location>
        <begin position="1"/>
        <end position="20"/>
    </location>
</feature>
<proteinExistence type="predicted"/>
<evidence type="ECO:0000313" key="4">
    <source>
        <dbReference type="Proteomes" id="UP000636811"/>
    </source>
</evidence>
<gene>
    <name evidence="3" type="ORF">IV433_06795</name>
</gene>
<organism evidence="3 4">
    <name type="scientific">Rahnella laticis</name>
    <dbReference type="NCBI Taxonomy" id="2787622"/>
    <lineage>
        <taxon>Bacteria</taxon>
        <taxon>Pseudomonadati</taxon>
        <taxon>Pseudomonadota</taxon>
        <taxon>Gammaproteobacteria</taxon>
        <taxon>Enterobacterales</taxon>
        <taxon>Yersiniaceae</taxon>
        <taxon>Rahnella</taxon>
    </lineage>
</organism>
<accession>A0ABS0E1Z0</accession>
<reference evidence="3 4" key="1">
    <citation type="submission" date="2020-11" db="EMBL/GenBank/DDBJ databases">
        <title>Taxonomic investigation of Rahnella strains.</title>
        <authorList>
            <person name="Lee S.D."/>
        </authorList>
    </citation>
    <scope>NUCLEOTIDE SEQUENCE [LARGE SCALE GENOMIC DNA]</scope>
    <source>
        <strain evidence="3 4">SAP-17</strain>
    </source>
</reference>
<protein>
    <submittedName>
        <fullName evidence="3">DUF3828 domain-containing protein</fullName>
    </submittedName>
</protein>
<dbReference type="Pfam" id="PF12883">
    <property type="entry name" value="DUF3828"/>
    <property type="match status" value="1"/>
</dbReference>
<sequence length="139" mass="16008">MKNNSIILMLLLAFSPASHATNSDAGQYVTSFYKWYIKEAAELKNPLVQPELKKYVTDESYKQLMKAYKADEIDVDYFIKVQDFDDQDWLKNIAADKVITDPVCTQVYMTFGKINPKHVVDCLVKEGNTWKIKSVTDIE</sequence>
<name>A0ABS0E1Z0_9GAMM</name>
<dbReference type="Proteomes" id="UP000636811">
    <property type="component" value="Unassembled WGS sequence"/>
</dbReference>
<evidence type="ECO:0000313" key="3">
    <source>
        <dbReference type="EMBL" id="MBF7979119.1"/>
    </source>
</evidence>
<dbReference type="RefSeq" id="WP_195813894.1">
    <property type="nucleotide sequence ID" value="NZ_JADOBI010000003.1"/>
</dbReference>
<evidence type="ECO:0000259" key="2">
    <source>
        <dbReference type="Pfam" id="PF12883"/>
    </source>
</evidence>